<accession>A0ABV7XFB4</accession>
<reference evidence="3" key="1">
    <citation type="journal article" date="2019" name="Int. J. Syst. Evol. Microbiol.">
        <title>The Global Catalogue of Microorganisms (GCM) 10K type strain sequencing project: providing services to taxonomists for standard genome sequencing and annotation.</title>
        <authorList>
            <consortium name="The Broad Institute Genomics Platform"/>
            <consortium name="The Broad Institute Genome Sequencing Center for Infectious Disease"/>
            <person name="Wu L."/>
            <person name="Ma J."/>
        </authorList>
    </citation>
    <scope>NUCLEOTIDE SEQUENCE [LARGE SCALE GENOMIC DNA]</scope>
    <source>
        <strain evidence="3">KCTC 42644</strain>
    </source>
</reference>
<protein>
    <submittedName>
        <fullName evidence="2">LPS assembly lipoprotein LptE</fullName>
    </submittedName>
</protein>
<dbReference type="InterPro" id="IPR007485">
    <property type="entry name" value="LPS_assembly_LptE"/>
</dbReference>
<proteinExistence type="predicted"/>
<gene>
    <name evidence="2" type="primary">lptE</name>
    <name evidence="2" type="ORF">ACFOMD_18130</name>
</gene>
<dbReference type="Pfam" id="PF04390">
    <property type="entry name" value="LptE"/>
    <property type="match status" value="1"/>
</dbReference>
<comment type="caution">
    <text evidence="2">The sequence shown here is derived from an EMBL/GenBank/DDBJ whole genome shotgun (WGS) entry which is preliminary data.</text>
</comment>
<dbReference type="PROSITE" id="PS51257">
    <property type="entry name" value="PROKAR_LIPOPROTEIN"/>
    <property type="match status" value="1"/>
</dbReference>
<name>A0ABV7XFB4_9SPHN</name>
<sequence length="172" mass="18409">MITRSALLLLTLLLAGCGLQPVYQGGANSAAAQAMASIEVAPIPDRAGFLMRSALQDRLGGKVSNARYRLEVELDDDIEGFGIRGDDSITRERRTLRARYRLVSADGTRTLLDATARSDAGIDVVRSSDFSVIAAENSALERLALDLAEQIGTRLALLARTTPELQAAQPTP</sequence>
<dbReference type="Proteomes" id="UP001595615">
    <property type="component" value="Unassembled WGS sequence"/>
</dbReference>
<keyword evidence="2" id="KW-0449">Lipoprotein</keyword>
<evidence type="ECO:0000313" key="3">
    <source>
        <dbReference type="Proteomes" id="UP001595615"/>
    </source>
</evidence>
<dbReference type="RefSeq" id="WP_380864162.1">
    <property type="nucleotide sequence ID" value="NZ_JBHRXV010000018.1"/>
</dbReference>
<feature type="signal peptide" evidence="1">
    <location>
        <begin position="1"/>
        <end position="20"/>
    </location>
</feature>
<keyword evidence="1" id="KW-0732">Signal</keyword>
<evidence type="ECO:0000256" key="1">
    <source>
        <dbReference type="SAM" id="SignalP"/>
    </source>
</evidence>
<keyword evidence="3" id="KW-1185">Reference proteome</keyword>
<dbReference type="Gene3D" id="3.30.160.150">
    <property type="entry name" value="Lipoprotein like domain"/>
    <property type="match status" value="1"/>
</dbReference>
<feature type="chain" id="PRO_5046673553" evidence="1">
    <location>
        <begin position="21"/>
        <end position="172"/>
    </location>
</feature>
<dbReference type="EMBL" id="JBHRXV010000018">
    <property type="protein sequence ID" value="MFC3714491.1"/>
    <property type="molecule type" value="Genomic_DNA"/>
</dbReference>
<evidence type="ECO:0000313" key="2">
    <source>
        <dbReference type="EMBL" id="MFC3714491.1"/>
    </source>
</evidence>
<organism evidence="2 3">
    <name type="scientific">Sphingoaurantiacus capsulatus</name>
    <dbReference type="NCBI Taxonomy" id="1771310"/>
    <lineage>
        <taxon>Bacteria</taxon>
        <taxon>Pseudomonadati</taxon>
        <taxon>Pseudomonadota</taxon>
        <taxon>Alphaproteobacteria</taxon>
        <taxon>Sphingomonadales</taxon>
        <taxon>Sphingosinicellaceae</taxon>
        <taxon>Sphingoaurantiacus</taxon>
    </lineage>
</organism>